<dbReference type="RefSeq" id="WP_089284030.1">
    <property type="nucleotide sequence ID" value="NZ_FZOJ01000019.1"/>
</dbReference>
<name>A0A239H0M0_9FIRM</name>
<dbReference type="InterPro" id="IPR025330">
    <property type="entry name" value="DUF4236"/>
</dbReference>
<gene>
    <name evidence="3" type="ORF">SAMN05446037_101961</name>
</gene>
<feature type="domain" description="DUF4236" evidence="2">
    <location>
        <begin position="3"/>
        <end position="55"/>
    </location>
</feature>
<dbReference type="AlphaFoldDB" id="A0A239H0M0"/>
<keyword evidence="1" id="KW-0472">Membrane</keyword>
<feature type="transmembrane region" description="Helical" evidence="1">
    <location>
        <begin position="103"/>
        <end position="130"/>
    </location>
</feature>
<evidence type="ECO:0000313" key="3">
    <source>
        <dbReference type="EMBL" id="SNS74927.1"/>
    </source>
</evidence>
<evidence type="ECO:0000256" key="1">
    <source>
        <dbReference type="SAM" id="Phobius"/>
    </source>
</evidence>
<evidence type="ECO:0000313" key="4">
    <source>
        <dbReference type="Proteomes" id="UP000198304"/>
    </source>
</evidence>
<keyword evidence="1" id="KW-0812">Transmembrane</keyword>
<dbReference type="InterPro" id="IPR011990">
    <property type="entry name" value="TPR-like_helical_dom_sf"/>
</dbReference>
<reference evidence="3 4" key="1">
    <citation type="submission" date="2017-06" db="EMBL/GenBank/DDBJ databases">
        <authorList>
            <person name="Kim H.J."/>
            <person name="Triplett B.A."/>
        </authorList>
    </citation>
    <scope>NUCLEOTIDE SEQUENCE [LARGE SCALE GENOMIC DNA]</scope>
    <source>
        <strain evidence="3 4">SCA</strain>
    </source>
</reference>
<keyword evidence="4" id="KW-1185">Reference proteome</keyword>
<dbReference type="OrthoDB" id="983149at2"/>
<accession>A0A239H0M0</accession>
<protein>
    <recommendedName>
        <fullName evidence="2">DUF4236 domain-containing protein</fullName>
    </recommendedName>
</protein>
<proteinExistence type="predicted"/>
<dbReference type="Pfam" id="PF14020">
    <property type="entry name" value="DUF4236"/>
    <property type="match status" value="1"/>
</dbReference>
<dbReference type="SUPFAM" id="SSF48452">
    <property type="entry name" value="TPR-like"/>
    <property type="match status" value="1"/>
</dbReference>
<dbReference type="Proteomes" id="UP000198304">
    <property type="component" value="Unassembled WGS sequence"/>
</dbReference>
<dbReference type="EMBL" id="FZOJ01000019">
    <property type="protein sequence ID" value="SNS74927.1"/>
    <property type="molecule type" value="Genomic_DNA"/>
</dbReference>
<organism evidence="3 4">
    <name type="scientific">Anaerovirgula multivorans</name>
    <dbReference type="NCBI Taxonomy" id="312168"/>
    <lineage>
        <taxon>Bacteria</taxon>
        <taxon>Bacillati</taxon>
        <taxon>Bacillota</taxon>
        <taxon>Clostridia</taxon>
        <taxon>Peptostreptococcales</taxon>
        <taxon>Natronincolaceae</taxon>
        <taxon>Anaerovirgula</taxon>
    </lineage>
</organism>
<dbReference type="Gene3D" id="1.25.40.10">
    <property type="entry name" value="Tetratricopeptide repeat domain"/>
    <property type="match status" value="1"/>
</dbReference>
<keyword evidence="1" id="KW-1133">Transmembrane helix</keyword>
<evidence type="ECO:0000259" key="2">
    <source>
        <dbReference type="Pfam" id="PF14020"/>
    </source>
</evidence>
<sequence length="349" mass="39852">MGLRFRKSIKLGKGVRMNISKNGVGLSGGIKGFKVGVGPKGVRTTASIPGTGISYVKENFLGKGKRSKEKPRIQVQSKSAYSAYLPQEVPKELQSDKYHLQGILGFIGIAFVFASFKNLIFMLIGILCIYGKGIWRKKTDFAAKSYRDAVNFYKMRKYDQCIHAIDKIFTHPKAQLDLYLAKAECLLELDEVNQAYEVYQEYFNQVDPAMLSPLDYWSPKANAIALAIEQEDFDFALRLIETLPEEKIQDIDFPLWKNFFKGLCFMGKKQYEISIEAFKNAIGRKRRMEEPYIDCHYYMGVAYARLGKTSLAQQRFQRVYGTNVNYKNIAAIIEAISSEKDINHLIEEI</sequence>